<keyword evidence="1" id="KW-1133">Transmembrane helix</keyword>
<name>A0A0N4XHH4_NIPBR</name>
<dbReference type="InterPro" id="IPR017850">
    <property type="entry name" value="Alkaline_phosphatase_core_sf"/>
</dbReference>
<keyword evidence="1" id="KW-0472">Membrane</keyword>
<evidence type="ECO:0000256" key="1">
    <source>
        <dbReference type="SAM" id="Phobius"/>
    </source>
</evidence>
<proteinExistence type="predicted"/>
<dbReference type="PANTHER" id="PTHR10151:SF120">
    <property type="entry name" value="BIS(5'-ADENOSYL)-TRIPHOSPHATASE"/>
    <property type="match status" value="1"/>
</dbReference>
<dbReference type="PANTHER" id="PTHR10151">
    <property type="entry name" value="ECTONUCLEOTIDE PYROPHOSPHATASE/PHOSPHODIESTERASE"/>
    <property type="match status" value="1"/>
</dbReference>
<feature type="transmembrane region" description="Helical" evidence="1">
    <location>
        <begin position="189"/>
        <end position="208"/>
    </location>
</feature>
<keyword evidence="1" id="KW-0812">Transmembrane</keyword>
<dbReference type="WBParaSite" id="NBR_0000197601-mRNA-1">
    <property type="protein sequence ID" value="NBR_0000197601-mRNA-1"/>
    <property type="gene ID" value="NBR_0000197601"/>
</dbReference>
<dbReference type="GO" id="GO:0016787">
    <property type="term" value="F:hydrolase activity"/>
    <property type="evidence" value="ECO:0007669"/>
    <property type="project" value="UniProtKB-ARBA"/>
</dbReference>
<dbReference type="SUPFAM" id="SSF53649">
    <property type="entry name" value="Alkaline phosphatase-like"/>
    <property type="match status" value="1"/>
</dbReference>
<protein>
    <submittedName>
        <fullName evidence="4">Malic_M domain-containing protein</fullName>
    </submittedName>
</protein>
<accession>A0A0N4XHH4</accession>
<dbReference type="Gene3D" id="3.40.720.10">
    <property type="entry name" value="Alkaline Phosphatase, subunit A"/>
    <property type="match status" value="1"/>
</dbReference>
<keyword evidence="3" id="KW-1185">Reference proteome</keyword>
<reference evidence="4" key="1">
    <citation type="submission" date="2017-02" db="UniProtKB">
        <authorList>
            <consortium name="WormBaseParasite"/>
        </authorList>
    </citation>
    <scope>IDENTIFICATION</scope>
</reference>
<dbReference type="AlphaFoldDB" id="A0A0N4XHH4"/>
<evidence type="ECO:0000313" key="2">
    <source>
        <dbReference type="EMBL" id="VDL65566.1"/>
    </source>
</evidence>
<gene>
    <name evidence="2" type="ORF">NBR_LOCUS1977</name>
</gene>
<sequence length="237" mass="26437">MCVREFLPDDGYEIADHMIYPRDEEVAQQIYKNLTAAVEKFGYKVNVYLKEYMVLIFRTLEFAFQNLPSRYFFSNSTRVGRIVIDGEIGSAASLKKGCSSDLGHQKGAKTVIHASTHNSDPERQEMRGILVVGGPSIIRGKKVSKIPENIDLYALMCKLLQIPPSPSSSSLSVVREALSGALTGSHTRFLVIFLLIPSAFLAVVAISGRLRQTRFSLREWSQSDDSRGIHHSQESEV</sequence>
<evidence type="ECO:0000313" key="3">
    <source>
        <dbReference type="Proteomes" id="UP000271162"/>
    </source>
</evidence>
<organism evidence="4">
    <name type="scientific">Nippostrongylus brasiliensis</name>
    <name type="common">Rat hookworm</name>
    <dbReference type="NCBI Taxonomy" id="27835"/>
    <lineage>
        <taxon>Eukaryota</taxon>
        <taxon>Metazoa</taxon>
        <taxon>Ecdysozoa</taxon>
        <taxon>Nematoda</taxon>
        <taxon>Chromadorea</taxon>
        <taxon>Rhabditida</taxon>
        <taxon>Rhabditina</taxon>
        <taxon>Rhabditomorpha</taxon>
        <taxon>Strongyloidea</taxon>
        <taxon>Heligmosomidae</taxon>
        <taxon>Nippostrongylus</taxon>
    </lineage>
</organism>
<reference evidence="2 3" key="2">
    <citation type="submission" date="2018-11" db="EMBL/GenBank/DDBJ databases">
        <authorList>
            <consortium name="Pathogen Informatics"/>
        </authorList>
    </citation>
    <scope>NUCLEOTIDE SEQUENCE [LARGE SCALE GENOMIC DNA]</scope>
</reference>
<dbReference type="EMBL" id="UYSL01001929">
    <property type="protein sequence ID" value="VDL65566.1"/>
    <property type="molecule type" value="Genomic_DNA"/>
</dbReference>
<dbReference type="Proteomes" id="UP000271162">
    <property type="component" value="Unassembled WGS sequence"/>
</dbReference>
<evidence type="ECO:0000313" key="4">
    <source>
        <dbReference type="WBParaSite" id="NBR_0000197601-mRNA-1"/>
    </source>
</evidence>